<protein>
    <submittedName>
        <fullName evidence="2">Uncharacterized protein</fullName>
    </submittedName>
</protein>
<evidence type="ECO:0000256" key="1">
    <source>
        <dbReference type="SAM" id="MobiDB-lite"/>
    </source>
</evidence>
<evidence type="ECO:0000313" key="2">
    <source>
        <dbReference type="EMBL" id="CFR87193.1"/>
    </source>
</evidence>
<accession>A0A654U2G9</accession>
<name>A0A654U2G9_MYCTX</name>
<gene>
    <name evidence="2" type="ORF">ERS007657_02573</name>
</gene>
<dbReference type="EMBL" id="CGCX01001020">
    <property type="protein sequence ID" value="CFR87193.1"/>
    <property type="molecule type" value="Genomic_DNA"/>
</dbReference>
<organism evidence="2 3">
    <name type="scientific">Mycobacterium tuberculosis</name>
    <dbReference type="NCBI Taxonomy" id="1773"/>
    <lineage>
        <taxon>Bacteria</taxon>
        <taxon>Bacillati</taxon>
        <taxon>Actinomycetota</taxon>
        <taxon>Actinomycetes</taxon>
        <taxon>Mycobacteriales</taxon>
        <taxon>Mycobacteriaceae</taxon>
        <taxon>Mycobacterium</taxon>
        <taxon>Mycobacterium tuberculosis complex</taxon>
    </lineage>
</organism>
<dbReference type="AlphaFoldDB" id="A0A654U2G9"/>
<proteinExistence type="predicted"/>
<feature type="region of interest" description="Disordered" evidence="1">
    <location>
        <begin position="99"/>
        <end position="129"/>
    </location>
</feature>
<dbReference type="Proteomes" id="UP000046680">
    <property type="component" value="Unassembled WGS sequence"/>
</dbReference>
<sequence>MPILAVALAGKSTSPSSRMVTNACQPWRSIFVTWPTVTSATRTREFGWMLLTSGSCAWTAKDPGPLPCVPGSGSEFSPRQPQLATTAAIITRVRPILTSHPPAASSCRAGRSRDRRSRPRPDLAACPQLVQRNRAAASPRCR</sequence>
<reference evidence="2 3" key="1">
    <citation type="submission" date="2015-03" db="EMBL/GenBank/DDBJ databases">
        <authorList>
            <consortium name="Pathogen Informatics"/>
        </authorList>
    </citation>
    <scope>NUCLEOTIDE SEQUENCE [LARGE SCALE GENOMIC DNA]</scope>
    <source>
        <strain evidence="2 3">C09601061</strain>
    </source>
</reference>
<evidence type="ECO:0000313" key="3">
    <source>
        <dbReference type="Proteomes" id="UP000046680"/>
    </source>
</evidence>